<organism evidence="2 3">
    <name type="scientific">Immersiella caudata</name>
    <dbReference type="NCBI Taxonomy" id="314043"/>
    <lineage>
        <taxon>Eukaryota</taxon>
        <taxon>Fungi</taxon>
        <taxon>Dikarya</taxon>
        <taxon>Ascomycota</taxon>
        <taxon>Pezizomycotina</taxon>
        <taxon>Sordariomycetes</taxon>
        <taxon>Sordariomycetidae</taxon>
        <taxon>Sordariales</taxon>
        <taxon>Lasiosphaeriaceae</taxon>
        <taxon>Immersiella</taxon>
    </lineage>
</organism>
<name>A0AA39WLV7_9PEZI</name>
<feature type="compositionally biased region" description="Basic and acidic residues" evidence="1">
    <location>
        <begin position="115"/>
        <end position="129"/>
    </location>
</feature>
<evidence type="ECO:0000313" key="3">
    <source>
        <dbReference type="Proteomes" id="UP001175000"/>
    </source>
</evidence>
<proteinExistence type="predicted"/>
<feature type="region of interest" description="Disordered" evidence="1">
    <location>
        <begin position="32"/>
        <end position="65"/>
    </location>
</feature>
<keyword evidence="3" id="KW-1185">Reference proteome</keyword>
<comment type="caution">
    <text evidence="2">The sequence shown here is derived from an EMBL/GenBank/DDBJ whole genome shotgun (WGS) entry which is preliminary data.</text>
</comment>
<reference evidence="2" key="1">
    <citation type="submission" date="2023-06" db="EMBL/GenBank/DDBJ databases">
        <title>Genome-scale phylogeny and comparative genomics of the fungal order Sordariales.</title>
        <authorList>
            <consortium name="Lawrence Berkeley National Laboratory"/>
            <person name="Hensen N."/>
            <person name="Bonometti L."/>
            <person name="Westerberg I."/>
            <person name="Brannstrom I.O."/>
            <person name="Guillou S."/>
            <person name="Cros-Aarteil S."/>
            <person name="Calhoun S."/>
            <person name="Haridas S."/>
            <person name="Kuo A."/>
            <person name="Mondo S."/>
            <person name="Pangilinan J."/>
            <person name="Riley R."/>
            <person name="Labutti K."/>
            <person name="Andreopoulos B."/>
            <person name="Lipzen A."/>
            <person name="Chen C."/>
            <person name="Yanf M."/>
            <person name="Daum C."/>
            <person name="Ng V."/>
            <person name="Clum A."/>
            <person name="Steindorff A."/>
            <person name="Ohm R."/>
            <person name="Martin F."/>
            <person name="Silar P."/>
            <person name="Natvig D."/>
            <person name="Lalanne C."/>
            <person name="Gautier V."/>
            <person name="Ament-Velasquez S.L."/>
            <person name="Kruys A."/>
            <person name="Hutchinson M.I."/>
            <person name="Powell A.J."/>
            <person name="Barry K."/>
            <person name="Miller A.N."/>
            <person name="Grigoriev I.V."/>
            <person name="Debuchy R."/>
            <person name="Gladieux P."/>
            <person name="Thoren M.H."/>
            <person name="Johannesson H."/>
        </authorList>
    </citation>
    <scope>NUCLEOTIDE SEQUENCE</scope>
    <source>
        <strain evidence="2">CBS 606.72</strain>
    </source>
</reference>
<sequence length="254" mass="27512">MVTGCPSEFVYSPVLSFSSKAQQVVHCNIHISNPPPLTPTLNPSSITSSTLTKPPHKDKRQTHNNDIEAPILVVAAVDLETGRTARSAAPGFNVGGALGVEVGAEHGGGSGQDGGQDREGEERKGGGEDVADHFRDAIFRIPDLMIEIGNIGVAAMVARVPLLVWRVWLIRKRGKMCDEERKGFLNQGRAAEILGDLGRGGEFGMIWFCRCEVNTPDSLHWSLFYDGMEPQEERLLACSECSREVIVPSVPTGH</sequence>
<evidence type="ECO:0000256" key="1">
    <source>
        <dbReference type="SAM" id="MobiDB-lite"/>
    </source>
</evidence>
<gene>
    <name evidence="2" type="ORF">B0T14DRAFT_525774</name>
</gene>
<dbReference type="EMBL" id="JAULSU010000005">
    <property type="protein sequence ID" value="KAK0617746.1"/>
    <property type="molecule type" value="Genomic_DNA"/>
</dbReference>
<feature type="region of interest" description="Disordered" evidence="1">
    <location>
        <begin position="103"/>
        <end position="129"/>
    </location>
</feature>
<accession>A0AA39WLV7</accession>
<evidence type="ECO:0000313" key="2">
    <source>
        <dbReference type="EMBL" id="KAK0617746.1"/>
    </source>
</evidence>
<protein>
    <submittedName>
        <fullName evidence="2">Uncharacterized protein</fullName>
    </submittedName>
</protein>
<feature type="compositionally biased region" description="Gly residues" evidence="1">
    <location>
        <begin position="105"/>
        <end position="114"/>
    </location>
</feature>
<dbReference type="Proteomes" id="UP001175000">
    <property type="component" value="Unassembled WGS sequence"/>
</dbReference>
<feature type="compositionally biased region" description="Low complexity" evidence="1">
    <location>
        <begin position="39"/>
        <end position="52"/>
    </location>
</feature>
<dbReference type="AlphaFoldDB" id="A0AA39WLV7"/>